<keyword evidence="1" id="KW-0812">Transmembrane</keyword>
<gene>
    <name evidence="2" type="ORF">S01H4_00064</name>
</gene>
<sequence length="315" mass="35377">MKKSLIFALLLRGFASLIIEVLLIRELLVTFSGNELSIGIILANWLILIALGSFVLGRFADKVKYKIEIYASLQLIISIYLPFAIYLCRTIKNIIGVVPGEAVVIIPIIYGSFLILIPLCVSDGAQFSFGCKIYSDFSGKPSTSVGRVYIYESIGAVAGGLIFTYLLIPFFHSLQVALFIAILNLLSAILLFIFFYKGYFPFKIHWAKLSFSVIIAFLCLIFLVLSIYLLVSNDINKIQWNILCKQWKGQELVHYQNSVYSNITVTTRENQFNFFSNGIPLFSTPVPDIAFVEEFAHLPLLFHPYPKNILLIGGG</sequence>
<reference evidence="2" key="1">
    <citation type="journal article" date="2014" name="Front. Microbiol.">
        <title>High frequency of phylogenetically diverse reductive dehalogenase-homologous genes in deep subseafloor sedimentary metagenomes.</title>
        <authorList>
            <person name="Kawai M."/>
            <person name="Futagami T."/>
            <person name="Toyoda A."/>
            <person name="Takaki Y."/>
            <person name="Nishi S."/>
            <person name="Hori S."/>
            <person name="Arai W."/>
            <person name="Tsubouchi T."/>
            <person name="Morono Y."/>
            <person name="Uchiyama I."/>
            <person name="Ito T."/>
            <person name="Fujiyama A."/>
            <person name="Inagaki F."/>
            <person name="Takami H."/>
        </authorList>
    </citation>
    <scope>NUCLEOTIDE SEQUENCE</scope>
    <source>
        <strain evidence="2">Expedition CK06-06</strain>
    </source>
</reference>
<keyword evidence="1" id="KW-0472">Membrane</keyword>
<dbReference type="InterPro" id="IPR029063">
    <property type="entry name" value="SAM-dependent_MTases_sf"/>
</dbReference>
<keyword evidence="1" id="KW-1133">Transmembrane helix</keyword>
<name>X0YX75_9ZZZZ</name>
<feature type="transmembrane region" description="Helical" evidence="1">
    <location>
        <begin position="174"/>
        <end position="197"/>
    </location>
</feature>
<protein>
    <recommendedName>
        <fullName evidence="3">Spermine synthase</fullName>
    </recommendedName>
</protein>
<evidence type="ECO:0000313" key="2">
    <source>
        <dbReference type="EMBL" id="GAG60835.1"/>
    </source>
</evidence>
<evidence type="ECO:0008006" key="3">
    <source>
        <dbReference type="Google" id="ProtNLM"/>
    </source>
</evidence>
<dbReference type="EMBL" id="BART01000006">
    <property type="protein sequence ID" value="GAG60835.1"/>
    <property type="molecule type" value="Genomic_DNA"/>
</dbReference>
<feature type="non-terminal residue" evidence="2">
    <location>
        <position position="315"/>
    </location>
</feature>
<evidence type="ECO:0000256" key="1">
    <source>
        <dbReference type="SAM" id="Phobius"/>
    </source>
</evidence>
<feature type="transmembrane region" description="Helical" evidence="1">
    <location>
        <begin position="209"/>
        <end position="231"/>
    </location>
</feature>
<accession>X0YX75</accession>
<proteinExistence type="predicted"/>
<dbReference type="AlphaFoldDB" id="X0YX75"/>
<feature type="transmembrane region" description="Helical" evidence="1">
    <location>
        <begin position="69"/>
        <end position="87"/>
    </location>
</feature>
<dbReference type="SUPFAM" id="SSF53335">
    <property type="entry name" value="S-adenosyl-L-methionine-dependent methyltransferases"/>
    <property type="match status" value="1"/>
</dbReference>
<feature type="transmembrane region" description="Helical" evidence="1">
    <location>
        <begin position="148"/>
        <end position="168"/>
    </location>
</feature>
<organism evidence="2">
    <name type="scientific">marine sediment metagenome</name>
    <dbReference type="NCBI Taxonomy" id="412755"/>
    <lineage>
        <taxon>unclassified sequences</taxon>
        <taxon>metagenomes</taxon>
        <taxon>ecological metagenomes</taxon>
    </lineage>
</organism>
<feature type="transmembrane region" description="Helical" evidence="1">
    <location>
        <begin position="39"/>
        <end position="57"/>
    </location>
</feature>
<comment type="caution">
    <text evidence="2">The sequence shown here is derived from an EMBL/GenBank/DDBJ whole genome shotgun (WGS) entry which is preliminary data.</text>
</comment>
<feature type="transmembrane region" description="Helical" evidence="1">
    <location>
        <begin position="102"/>
        <end position="127"/>
    </location>
</feature>